<dbReference type="PANTHER" id="PTHR15732">
    <property type="entry name" value="PROTEIN MOONRAKER"/>
    <property type="match status" value="1"/>
</dbReference>
<feature type="region of interest" description="Disordered" evidence="1">
    <location>
        <begin position="260"/>
        <end position="301"/>
    </location>
</feature>
<dbReference type="Pfam" id="PF15718">
    <property type="entry name" value="MNR"/>
    <property type="match status" value="2"/>
</dbReference>
<sequence length="301" mass="33495">MGPGRPASACACPAPSVQLHGRSDPRTLQAQNQLQFNRSVPAHSSNLAVRYSCPHAIRIEKLKHSYRESCHHQDLGLRDGPDGSGSASFSIISEERLSYAVHLAKRDVKRRQLEEHVRKHRLRSEPQLSQRGGPHKQQIAEHRAPRQGPRSQEMCRCAHQPSTVGASCSGAKVYLYTPCPPPSTGPHGPGCFGVRCRRGRLCPELLRSKFSFFQNKILTDRAEAALDPDEERRVRIRRQEQAARSARMLYVLQQQVREEGRSGFKTWPTAGALEPREASGNRSASWGGRLEGPPTEKGTPP</sequence>
<accession>A0A452UAZ3</accession>
<reference evidence="2" key="1">
    <citation type="submission" date="2019-03" db="UniProtKB">
        <authorList>
            <consortium name="Ensembl"/>
        </authorList>
    </citation>
    <scope>IDENTIFICATION</scope>
</reference>
<gene>
    <name evidence="2" type="primary">KIAA0753</name>
</gene>
<proteinExistence type="predicted"/>
<evidence type="ECO:0000256" key="1">
    <source>
        <dbReference type="SAM" id="MobiDB-lite"/>
    </source>
</evidence>
<protein>
    <submittedName>
        <fullName evidence="2">KIAA0753 ortholog</fullName>
    </submittedName>
</protein>
<dbReference type="GeneTree" id="ENSGT00390000009714"/>
<dbReference type="GO" id="GO:0034451">
    <property type="term" value="C:centriolar satellite"/>
    <property type="evidence" value="ECO:0007669"/>
    <property type="project" value="TreeGrafter"/>
</dbReference>
<dbReference type="AlphaFoldDB" id="A0A452UAZ3"/>
<dbReference type="InterPro" id="IPR031447">
    <property type="entry name" value="MNR"/>
</dbReference>
<organism evidence="2">
    <name type="scientific">Ursus maritimus</name>
    <name type="common">Polar bear</name>
    <name type="synonym">Thalarctos maritimus</name>
    <dbReference type="NCBI Taxonomy" id="29073"/>
    <lineage>
        <taxon>Eukaryota</taxon>
        <taxon>Metazoa</taxon>
        <taxon>Chordata</taxon>
        <taxon>Craniata</taxon>
        <taxon>Vertebrata</taxon>
        <taxon>Euteleostomi</taxon>
        <taxon>Mammalia</taxon>
        <taxon>Eutheria</taxon>
        <taxon>Laurasiatheria</taxon>
        <taxon>Carnivora</taxon>
        <taxon>Caniformia</taxon>
        <taxon>Ursidae</taxon>
        <taxon>Ursus</taxon>
    </lineage>
</organism>
<dbReference type="Ensembl" id="ENSUMAT00000021159.1">
    <property type="protein sequence ID" value="ENSUMAP00000017904.1"/>
    <property type="gene ID" value="ENSUMAG00000013100.1"/>
</dbReference>
<dbReference type="GO" id="GO:0071539">
    <property type="term" value="P:protein localization to centrosome"/>
    <property type="evidence" value="ECO:0007669"/>
    <property type="project" value="TreeGrafter"/>
</dbReference>
<dbReference type="GO" id="GO:0007099">
    <property type="term" value="P:centriole replication"/>
    <property type="evidence" value="ECO:0007669"/>
    <property type="project" value="InterPro"/>
</dbReference>
<dbReference type="PANTHER" id="PTHR15732:SF4">
    <property type="entry name" value="PROTEIN MOONRAKER"/>
    <property type="match status" value="1"/>
</dbReference>
<evidence type="ECO:0000313" key="2">
    <source>
        <dbReference type="Ensembl" id="ENSUMAP00000017904"/>
    </source>
</evidence>
<feature type="region of interest" description="Disordered" evidence="1">
    <location>
        <begin position="114"/>
        <end position="154"/>
    </location>
</feature>
<name>A0A452UAZ3_URSMA</name>